<gene>
    <name evidence="1" type="ORF">J3495_13910</name>
</gene>
<dbReference type="AlphaFoldDB" id="A0A940X9V6"/>
<sequence>MSTNATLWLSLAVAGILVVATLDDAKAPEVIKEEDKPKTEPKKVVL</sequence>
<comment type="caution">
    <text evidence="1">The sequence shown here is derived from an EMBL/GenBank/DDBJ whole genome shotgun (WGS) entry which is preliminary data.</text>
</comment>
<protein>
    <submittedName>
        <fullName evidence="1">Uncharacterized protein</fullName>
    </submittedName>
</protein>
<organism evidence="1 2">
    <name type="scientific">Flavobacterium geliluteum</name>
    <dbReference type="NCBI Taxonomy" id="2816120"/>
    <lineage>
        <taxon>Bacteria</taxon>
        <taxon>Pseudomonadati</taxon>
        <taxon>Bacteroidota</taxon>
        <taxon>Flavobacteriia</taxon>
        <taxon>Flavobacteriales</taxon>
        <taxon>Flavobacteriaceae</taxon>
        <taxon>Flavobacterium</taxon>
    </lineage>
</organism>
<dbReference type="Proteomes" id="UP000675047">
    <property type="component" value="Unassembled WGS sequence"/>
</dbReference>
<keyword evidence="2" id="KW-1185">Reference proteome</keyword>
<evidence type="ECO:0000313" key="2">
    <source>
        <dbReference type="Proteomes" id="UP000675047"/>
    </source>
</evidence>
<dbReference type="RefSeq" id="WP_210667142.1">
    <property type="nucleotide sequence ID" value="NZ_JAGFBV010000023.1"/>
</dbReference>
<proteinExistence type="predicted"/>
<evidence type="ECO:0000313" key="1">
    <source>
        <dbReference type="EMBL" id="MBP4139171.1"/>
    </source>
</evidence>
<accession>A0A940X9V6</accession>
<name>A0A940X9V6_9FLAO</name>
<reference evidence="1 2" key="1">
    <citation type="submission" date="2021-03" db="EMBL/GenBank/DDBJ databases">
        <title>Flavobacterium Flabelliformis Sp. Nov. And Flavobacterium Geliluteum Sp. Nov., Two Novel Multidrug Resistant Psychrophilic Species Isolated From Antarctica.</title>
        <authorList>
            <person name="Kralova S."/>
            <person name="Busse H.J."/>
            <person name="Bezdicek M."/>
            <person name="Nykrynova M."/>
            <person name="Kroupova E."/>
            <person name="Krsek D."/>
            <person name="Sedlacek I."/>
        </authorList>
    </citation>
    <scope>NUCLEOTIDE SEQUENCE [LARGE SCALE GENOMIC DNA]</scope>
    <source>
        <strain evidence="1 2">P7388</strain>
    </source>
</reference>
<dbReference type="EMBL" id="JAGFBV010000023">
    <property type="protein sequence ID" value="MBP4139171.1"/>
    <property type="molecule type" value="Genomic_DNA"/>
</dbReference>